<dbReference type="PANTHER" id="PTHR33053">
    <property type="entry name" value="PROTEIN, PUTATIVE-RELATED"/>
    <property type="match status" value="1"/>
</dbReference>
<protein>
    <submittedName>
        <fullName evidence="1">Uncharacterized protein</fullName>
    </submittedName>
</protein>
<feature type="non-terminal residue" evidence="1">
    <location>
        <position position="104"/>
    </location>
</feature>
<gene>
    <name evidence="1" type="ORF">EAG_00178</name>
</gene>
<proteinExistence type="predicted"/>
<organism evidence="2">
    <name type="scientific">Camponotus floridanus</name>
    <name type="common">Florida carpenter ant</name>
    <dbReference type="NCBI Taxonomy" id="104421"/>
    <lineage>
        <taxon>Eukaryota</taxon>
        <taxon>Metazoa</taxon>
        <taxon>Ecdysozoa</taxon>
        <taxon>Arthropoda</taxon>
        <taxon>Hexapoda</taxon>
        <taxon>Insecta</taxon>
        <taxon>Pterygota</taxon>
        <taxon>Neoptera</taxon>
        <taxon>Endopterygota</taxon>
        <taxon>Hymenoptera</taxon>
        <taxon>Apocrita</taxon>
        <taxon>Aculeata</taxon>
        <taxon>Formicoidea</taxon>
        <taxon>Formicidae</taxon>
        <taxon>Formicinae</taxon>
        <taxon>Camponotus</taxon>
    </lineage>
</organism>
<accession>E2APR0</accession>
<sequence>INLFVNIDGLPLANSSSIQFWPILCKIDQSLCKLDPFIVAVYCGQSKPPDIYEYLKDFIQEYKNLCNNGLVIDLKLYSGSISGFICDAPARAFVKVIKGHNGFY</sequence>
<name>E2APR0_CAMFO</name>
<feature type="non-terminal residue" evidence="1">
    <location>
        <position position="1"/>
    </location>
</feature>
<dbReference type="EMBL" id="GL441579">
    <property type="protein sequence ID" value="EFN64579.1"/>
    <property type="molecule type" value="Genomic_DNA"/>
</dbReference>
<reference evidence="1 2" key="1">
    <citation type="journal article" date="2010" name="Science">
        <title>Genomic comparison of the ants Camponotus floridanus and Harpegnathos saltator.</title>
        <authorList>
            <person name="Bonasio R."/>
            <person name="Zhang G."/>
            <person name="Ye C."/>
            <person name="Mutti N.S."/>
            <person name="Fang X."/>
            <person name="Qin N."/>
            <person name="Donahue G."/>
            <person name="Yang P."/>
            <person name="Li Q."/>
            <person name="Li C."/>
            <person name="Zhang P."/>
            <person name="Huang Z."/>
            <person name="Berger S.L."/>
            <person name="Reinberg D."/>
            <person name="Wang J."/>
            <person name="Liebig J."/>
        </authorList>
    </citation>
    <scope>NUCLEOTIDE SEQUENCE [LARGE SCALE GENOMIC DNA]</scope>
    <source>
        <strain evidence="2">C129</strain>
    </source>
</reference>
<dbReference type="Proteomes" id="UP000000311">
    <property type="component" value="Unassembled WGS sequence"/>
</dbReference>
<dbReference type="InParanoid" id="E2APR0"/>
<evidence type="ECO:0000313" key="1">
    <source>
        <dbReference type="EMBL" id="EFN64579.1"/>
    </source>
</evidence>
<keyword evidence="2" id="KW-1185">Reference proteome</keyword>
<dbReference type="OMA" id="NEEIWPI"/>
<evidence type="ECO:0000313" key="2">
    <source>
        <dbReference type="Proteomes" id="UP000000311"/>
    </source>
</evidence>
<dbReference type="AlphaFoldDB" id="E2APR0"/>